<dbReference type="Proteomes" id="UP001235343">
    <property type="component" value="Unassembled WGS sequence"/>
</dbReference>
<dbReference type="RefSeq" id="WP_285930362.1">
    <property type="nucleotide sequence ID" value="NZ_JASTZU010000016.1"/>
</dbReference>
<evidence type="ECO:0000256" key="1">
    <source>
        <dbReference type="SAM" id="Phobius"/>
    </source>
</evidence>
<keyword evidence="1" id="KW-0472">Membrane</keyword>
<keyword evidence="1" id="KW-1133">Transmembrane helix</keyword>
<feature type="transmembrane region" description="Helical" evidence="1">
    <location>
        <begin position="87"/>
        <end position="111"/>
    </location>
</feature>
<evidence type="ECO:0008006" key="4">
    <source>
        <dbReference type="Google" id="ProtNLM"/>
    </source>
</evidence>
<reference evidence="2 3" key="1">
    <citation type="submission" date="2023-06" db="EMBL/GenBank/DDBJ databases">
        <title>Aquibacillus rhizosphaerae LR5S19.</title>
        <authorList>
            <person name="Sun J.-Q."/>
        </authorList>
    </citation>
    <scope>NUCLEOTIDE SEQUENCE [LARGE SCALE GENOMIC DNA]</scope>
    <source>
        <strain evidence="2 3">LR5S19</strain>
    </source>
</reference>
<evidence type="ECO:0000313" key="2">
    <source>
        <dbReference type="EMBL" id="MDL4839493.1"/>
    </source>
</evidence>
<feature type="transmembrane region" description="Helical" evidence="1">
    <location>
        <begin position="132"/>
        <end position="161"/>
    </location>
</feature>
<evidence type="ECO:0000313" key="3">
    <source>
        <dbReference type="Proteomes" id="UP001235343"/>
    </source>
</evidence>
<protein>
    <recommendedName>
        <fullName evidence="4">ABC transporter permease</fullName>
    </recommendedName>
</protein>
<accession>A0ABT7L0X7</accession>
<feature type="transmembrane region" description="Helical" evidence="1">
    <location>
        <begin position="18"/>
        <end position="36"/>
    </location>
</feature>
<name>A0ABT7L0X7_9BACI</name>
<organism evidence="2 3">
    <name type="scientific">Aquibacillus rhizosphaerae</name>
    <dbReference type="NCBI Taxonomy" id="3051431"/>
    <lineage>
        <taxon>Bacteria</taxon>
        <taxon>Bacillati</taxon>
        <taxon>Bacillota</taxon>
        <taxon>Bacilli</taxon>
        <taxon>Bacillales</taxon>
        <taxon>Bacillaceae</taxon>
        <taxon>Aquibacillus</taxon>
    </lineage>
</organism>
<sequence length="218" mass="25056">MIDVKKINVMFEIKSMGISFYLPIAVLLYLLVLNYTGSGPDFIRRLSLFIEFIVCPLAAWWSIYLLLDYYEEGLEKLLFSYPVSVLFHGLIRVLLFLFIYLIGVLLVLFAISLTHNTMGLKSQLLQYYPQCLLYAAVGFFLMVATRNIIVPLLSITGYVAVKFFTSGSQLFPIYNIMAFDFVHSPQYLLEKALQNLLLAILFFLLGHVFLVKRSKALY</sequence>
<gene>
    <name evidence="2" type="ORF">QQS35_03335</name>
</gene>
<keyword evidence="3" id="KW-1185">Reference proteome</keyword>
<dbReference type="EMBL" id="JASTZU010000016">
    <property type="protein sequence ID" value="MDL4839493.1"/>
    <property type="molecule type" value="Genomic_DNA"/>
</dbReference>
<keyword evidence="1" id="KW-0812">Transmembrane</keyword>
<feature type="transmembrane region" description="Helical" evidence="1">
    <location>
        <begin position="48"/>
        <end position="67"/>
    </location>
</feature>
<feature type="transmembrane region" description="Helical" evidence="1">
    <location>
        <begin position="192"/>
        <end position="211"/>
    </location>
</feature>
<proteinExistence type="predicted"/>
<comment type="caution">
    <text evidence="2">The sequence shown here is derived from an EMBL/GenBank/DDBJ whole genome shotgun (WGS) entry which is preliminary data.</text>
</comment>